<proteinExistence type="predicted"/>
<dbReference type="AlphaFoldDB" id="V4PDW9"/>
<dbReference type="EMBL" id="AWGB01000060">
    <property type="protein sequence ID" value="ESQ85344.1"/>
    <property type="molecule type" value="Genomic_DNA"/>
</dbReference>
<keyword evidence="2" id="KW-1185">Reference proteome</keyword>
<sequence length="76" mass="7994">MNVDNGIACGLKSLYAGTVLMIDMARFSDDQNGIAVSPEAFVEVGKPSLSLTPQTCALFSTSETKALALIAEMLIL</sequence>
<dbReference type="Proteomes" id="UP000017837">
    <property type="component" value="Unassembled WGS sequence"/>
</dbReference>
<evidence type="ECO:0000313" key="2">
    <source>
        <dbReference type="Proteomes" id="UP000017837"/>
    </source>
</evidence>
<name>V4PDW9_9CAUL</name>
<accession>V4PDW9</accession>
<organism evidence="1 2">
    <name type="scientific">Asticcacaulis benevestitus DSM 16100 = ATCC BAA-896</name>
    <dbReference type="NCBI Taxonomy" id="1121022"/>
    <lineage>
        <taxon>Bacteria</taxon>
        <taxon>Pseudomonadati</taxon>
        <taxon>Pseudomonadota</taxon>
        <taxon>Alphaproteobacteria</taxon>
        <taxon>Caulobacterales</taxon>
        <taxon>Caulobacteraceae</taxon>
        <taxon>Asticcacaulis</taxon>
    </lineage>
</organism>
<evidence type="ECO:0000313" key="1">
    <source>
        <dbReference type="EMBL" id="ESQ85344.1"/>
    </source>
</evidence>
<reference evidence="1 2" key="1">
    <citation type="journal article" date="2014" name="Nature">
        <title>Sequential evolution of bacterial morphology by co-option of a developmental regulator.</title>
        <authorList>
            <person name="Jiang C."/>
            <person name="Brown P.J."/>
            <person name="Ducret A."/>
            <person name="Brun Y.V."/>
        </authorList>
    </citation>
    <scope>NUCLEOTIDE SEQUENCE [LARGE SCALE GENOMIC DNA]</scope>
    <source>
        <strain evidence="1 2">DSM 16100</strain>
    </source>
</reference>
<protein>
    <submittedName>
        <fullName evidence="1">Uncharacterized protein</fullName>
    </submittedName>
</protein>
<comment type="caution">
    <text evidence="1">The sequence shown here is derived from an EMBL/GenBank/DDBJ whole genome shotgun (WGS) entry which is preliminary data.</text>
</comment>
<gene>
    <name evidence="1" type="ORF">ABENE_19020</name>
</gene>